<comment type="caution">
    <text evidence="1">The sequence shown here is derived from an EMBL/GenBank/DDBJ whole genome shotgun (WGS) entry which is preliminary data.</text>
</comment>
<reference evidence="1" key="1">
    <citation type="submission" date="2020-04" db="EMBL/GenBank/DDBJ databases">
        <authorList>
            <person name="Alioto T."/>
            <person name="Alioto T."/>
            <person name="Gomez Garrido J."/>
        </authorList>
    </citation>
    <scope>NUCLEOTIDE SEQUENCE</scope>
    <source>
        <strain evidence="1">A484AB</strain>
    </source>
</reference>
<dbReference type="EMBL" id="CACRXK020000022">
    <property type="protein sequence ID" value="CAB3976957.1"/>
    <property type="molecule type" value="Genomic_DNA"/>
</dbReference>
<dbReference type="Proteomes" id="UP001152795">
    <property type="component" value="Unassembled WGS sequence"/>
</dbReference>
<dbReference type="AlphaFoldDB" id="A0A7D9H7S3"/>
<organism evidence="1 2">
    <name type="scientific">Paramuricea clavata</name>
    <name type="common">Red gorgonian</name>
    <name type="synonym">Violescent sea-whip</name>
    <dbReference type="NCBI Taxonomy" id="317549"/>
    <lineage>
        <taxon>Eukaryota</taxon>
        <taxon>Metazoa</taxon>
        <taxon>Cnidaria</taxon>
        <taxon>Anthozoa</taxon>
        <taxon>Octocorallia</taxon>
        <taxon>Malacalcyonacea</taxon>
        <taxon>Plexauridae</taxon>
        <taxon>Paramuricea</taxon>
    </lineage>
</organism>
<gene>
    <name evidence="1" type="ORF">PACLA_8A052416</name>
</gene>
<proteinExistence type="predicted"/>
<evidence type="ECO:0000313" key="2">
    <source>
        <dbReference type="Proteomes" id="UP001152795"/>
    </source>
</evidence>
<keyword evidence="2" id="KW-1185">Reference proteome</keyword>
<name>A0A7D9H7S3_PARCT</name>
<sequence length="141" mass="16092">MRRCIQCSQKQLVSSTANLFVRTIVNQSCQVISYNNSKVSQYLLVHFKTQKSILESSGAEDKFWPTTSGRVGFVNISLLQERKKWMTKKSNLRVNDLVLLVDMTQPRTLASWTSNQGLQSGWFGTYGRSKDKDIDFGEANF</sequence>
<accession>A0A7D9H7S3</accession>
<protein>
    <submittedName>
        <fullName evidence="1">Uncharacterized protein</fullName>
    </submittedName>
</protein>
<evidence type="ECO:0000313" key="1">
    <source>
        <dbReference type="EMBL" id="CAB3976957.1"/>
    </source>
</evidence>